<proteinExistence type="predicted"/>
<feature type="transmembrane region" description="Helical" evidence="1">
    <location>
        <begin position="48"/>
        <end position="67"/>
    </location>
</feature>
<reference evidence="3" key="1">
    <citation type="submission" date="2017-09" db="EMBL/GenBank/DDBJ databases">
        <title>Depth-based differentiation of microbial function through sediment-hosted aquifers and enrichment of novel symbionts in the deep terrestrial subsurface.</title>
        <authorList>
            <person name="Probst A.J."/>
            <person name="Ladd B."/>
            <person name="Jarett J.K."/>
            <person name="Geller-Mcgrath D.E."/>
            <person name="Sieber C.M.K."/>
            <person name="Emerson J.B."/>
            <person name="Anantharaman K."/>
            <person name="Thomas B.C."/>
            <person name="Malmstrom R."/>
            <person name="Stieglmeier M."/>
            <person name="Klingl A."/>
            <person name="Woyke T."/>
            <person name="Ryan C.M."/>
            <person name="Banfield J.F."/>
        </authorList>
    </citation>
    <scope>NUCLEOTIDE SEQUENCE [LARGE SCALE GENOMIC DNA]</scope>
</reference>
<protein>
    <recommendedName>
        <fullName evidence="4">Rod shape-determining protein MreD</fullName>
    </recommendedName>
</protein>
<evidence type="ECO:0008006" key="4">
    <source>
        <dbReference type="Google" id="ProtNLM"/>
    </source>
</evidence>
<dbReference type="Proteomes" id="UP000230094">
    <property type="component" value="Unassembled WGS sequence"/>
</dbReference>
<comment type="caution">
    <text evidence="2">The sequence shown here is derived from an EMBL/GenBank/DDBJ whole genome shotgun (WGS) entry which is preliminary data.</text>
</comment>
<evidence type="ECO:0000313" key="3">
    <source>
        <dbReference type="Proteomes" id="UP000230094"/>
    </source>
</evidence>
<feature type="transmembrane region" description="Helical" evidence="1">
    <location>
        <begin position="12"/>
        <end position="28"/>
    </location>
</feature>
<name>A0A2H0TB94_9BACT</name>
<gene>
    <name evidence="2" type="ORF">COU49_01910</name>
</gene>
<keyword evidence="1" id="KW-1133">Transmembrane helix</keyword>
<dbReference type="Gene3D" id="1.10.1760.20">
    <property type="match status" value="1"/>
</dbReference>
<organism evidence="2 3">
    <name type="scientific">Candidatus Nomurabacteria bacterium CG10_big_fil_rev_8_21_14_0_10_35_16</name>
    <dbReference type="NCBI Taxonomy" id="1974731"/>
    <lineage>
        <taxon>Bacteria</taxon>
        <taxon>Candidatus Nomuraibacteriota</taxon>
    </lineage>
</organism>
<sequence>MSDKNIYKKNWLGISVGFFVCTFVRLIPFRPPNIEPILATQMPFSKHYGPYLGFSFAFFSIIFFDLITNHFGIWSLITGFIYGALGFLAFAFFKHKEQPTRMDYVRFAIIGTLFFDFTTGLTIGPIFFEQTFLSALSGQIPFTLWHLLGNISFAYILSPAIYKLLIKKRKTNPKPIIKTINLKTI</sequence>
<keyword evidence="1" id="KW-0472">Membrane</keyword>
<evidence type="ECO:0000256" key="1">
    <source>
        <dbReference type="SAM" id="Phobius"/>
    </source>
</evidence>
<evidence type="ECO:0000313" key="2">
    <source>
        <dbReference type="EMBL" id="PIR68299.1"/>
    </source>
</evidence>
<feature type="transmembrane region" description="Helical" evidence="1">
    <location>
        <begin position="147"/>
        <end position="166"/>
    </location>
</feature>
<accession>A0A2H0TB94</accession>
<feature type="transmembrane region" description="Helical" evidence="1">
    <location>
        <begin position="73"/>
        <end position="93"/>
    </location>
</feature>
<dbReference type="AlphaFoldDB" id="A0A2H0TB94"/>
<feature type="transmembrane region" description="Helical" evidence="1">
    <location>
        <begin position="105"/>
        <end position="127"/>
    </location>
</feature>
<dbReference type="EMBL" id="PFCQ01000011">
    <property type="protein sequence ID" value="PIR68299.1"/>
    <property type="molecule type" value="Genomic_DNA"/>
</dbReference>
<keyword evidence="1" id="KW-0812">Transmembrane</keyword>